<protein>
    <submittedName>
        <fullName evidence="1">Uncharacterized protein YtpQ (UPF0354 family)</fullName>
    </submittedName>
</protein>
<dbReference type="AlphaFoldDB" id="A0A7W7ZSW1"/>
<reference evidence="1 2" key="1">
    <citation type="submission" date="2020-08" db="EMBL/GenBank/DDBJ databases">
        <title>Genomic Encyclopedia of Type Strains, Phase IV (KMG-V): Genome sequencing to study the core and pangenomes of soil and plant-associated prokaryotes.</title>
        <authorList>
            <person name="Whitman W."/>
        </authorList>
    </citation>
    <scope>NUCLEOTIDE SEQUENCE [LARGE SCALE GENOMIC DNA]</scope>
    <source>
        <strain evidence="1 2">X5P3</strain>
    </source>
</reference>
<organism evidence="1 2">
    <name type="scientific">Granulicella mallensis</name>
    <dbReference type="NCBI Taxonomy" id="940614"/>
    <lineage>
        <taxon>Bacteria</taxon>
        <taxon>Pseudomonadati</taxon>
        <taxon>Acidobacteriota</taxon>
        <taxon>Terriglobia</taxon>
        <taxon>Terriglobales</taxon>
        <taxon>Acidobacteriaceae</taxon>
        <taxon>Granulicella</taxon>
    </lineage>
</organism>
<accession>A0A7W7ZSW1</accession>
<evidence type="ECO:0000313" key="2">
    <source>
        <dbReference type="Proteomes" id="UP000584867"/>
    </source>
</evidence>
<evidence type="ECO:0000313" key="1">
    <source>
        <dbReference type="EMBL" id="MBB5065550.1"/>
    </source>
</evidence>
<dbReference type="RefSeq" id="WP_184258325.1">
    <property type="nucleotide sequence ID" value="NZ_JACHIO010000017.1"/>
</dbReference>
<dbReference type="EMBL" id="JACHIO010000017">
    <property type="protein sequence ID" value="MBB5065550.1"/>
    <property type="molecule type" value="Genomic_DNA"/>
</dbReference>
<gene>
    <name evidence="1" type="ORF">HDF15_003918</name>
</gene>
<dbReference type="Proteomes" id="UP000584867">
    <property type="component" value="Unassembled WGS sequence"/>
</dbReference>
<comment type="caution">
    <text evidence="1">The sequence shown here is derived from an EMBL/GenBank/DDBJ whole genome shotgun (WGS) entry which is preliminary data.</text>
</comment>
<proteinExistence type="predicted"/>
<sequence length="294" mass="32830">MSWWPFGKDRSKKASAELEPVAAPQLYESQISMLERMVQQPCSRDGLFLLYSKLLEERLGVSDMKFVHTDVLSFQKPGGGEMQSYLQNLWIAYSRNPESRAEVIEQYLKALGSSMQPEQAITREQIIPLVKDSEYFAVFENKPNSLVSEHLVADLFVVYAVDWPDRTATLSQSEFKKLGLDMSGLRQLAVENLRGMLANIECHDGGLWSMVSAGGTYEASILLLDTFWDQVREEVEGDLVAVVPARDVLLFTGAGSADGLREIKGRATKIVSTSDHVISATLLRRTNGAWATFD</sequence>
<dbReference type="Pfam" id="PF07285">
    <property type="entry name" value="DUF1444"/>
    <property type="match status" value="1"/>
</dbReference>
<dbReference type="InterPro" id="IPR010838">
    <property type="entry name" value="DUF1444"/>
</dbReference>
<name>A0A7W7ZSW1_9BACT</name>